<dbReference type="GO" id="GO:0046872">
    <property type="term" value="F:metal ion binding"/>
    <property type="evidence" value="ECO:0007669"/>
    <property type="project" value="UniProtKB-KW"/>
</dbReference>
<dbReference type="GO" id="GO:0007155">
    <property type="term" value="P:cell adhesion"/>
    <property type="evidence" value="ECO:0007669"/>
    <property type="project" value="InterPro"/>
</dbReference>
<evidence type="ECO:0000256" key="4">
    <source>
        <dbReference type="ARBA" id="ARBA00022729"/>
    </source>
</evidence>
<organism evidence="7 8">
    <name type="scientific">Priestia veravalensis</name>
    <dbReference type="NCBI Taxonomy" id="1414648"/>
    <lineage>
        <taxon>Bacteria</taxon>
        <taxon>Bacillati</taxon>
        <taxon>Bacillota</taxon>
        <taxon>Bacilli</taxon>
        <taxon>Bacillales</taxon>
        <taxon>Bacillaceae</taxon>
        <taxon>Priestia</taxon>
    </lineage>
</organism>
<feature type="chain" id="PRO_5039026277" evidence="6">
    <location>
        <begin position="23"/>
        <end position="311"/>
    </location>
</feature>
<evidence type="ECO:0000256" key="5">
    <source>
        <dbReference type="RuleBase" id="RU003512"/>
    </source>
</evidence>
<protein>
    <submittedName>
        <fullName evidence="7">Manganese ABC transporter substrate-binding protein</fullName>
    </submittedName>
</protein>
<dbReference type="Proteomes" id="UP000053681">
    <property type="component" value="Unassembled WGS sequence"/>
</dbReference>
<accession>A0A0V8JI79</accession>
<dbReference type="EMBL" id="LNQP01000071">
    <property type="protein sequence ID" value="KSU86682.1"/>
    <property type="molecule type" value="Genomic_DNA"/>
</dbReference>
<dbReference type="InterPro" id="IPR006128">
    <property type="entry name" value="Lipoprotein_PsaA-like"/>
</dbReference>
<reference evidence="7 8" key="1">
    <citation type="submission" date="2015-11" db="EMBL/GenBank/DDBJ databases">
        <title>Bacillus caseinolyticus sp nov.</title>
        <authorList>
            <person name="Dastager S.G."/>
            <person name="Mawlankar R."/>
        </authorList>
    </citation>
    <scope>NUCLEOTIDE SEQUENCE [LARGE SCALE GENOMIC DNA]</scope>
    <source>
        <strain evidence="7 8">SGD-V-76</strain>
    </source>
</reference>
<dbReference type="CDD" id="cd01137">
    <property type="entry name" value="PsaA"/>
    <property type="match status" value="1"/>
</dbReference>
<dbReference type="Gene3D" id="3.40.50.1980">
    <property type="entry name" value="Nitrogenase molybdenum iron protein domain"/>
    <property type="match status" value="2"/>
</dbReference>
<dbReference type="SUPFAM" id="SSF53807">
    <property type="entry name" value="Helical backbone' metal receptor"/>
    <property type="match status" value="1"/>
</dbReference>
<sequence>MKLKIWLLSVISLLVFALVACSSGTNGNEANSDKLKVVTTYSIIYDIVNQIGGEKVEIHSLVPIGKNPHEYDPLPEDVMKMTDADAVFYNGLNLEEGGAWFNKLLKTADKSGENAPVYRVSEGVKPIYLETKGLEKEPDPHAWMNIENGILYAENVKKALIKEDPDNKEFYEKNAKEYIAELQKLHDDTLNKIQQLPEEKRFLISSEGAFKYFGNAYGINTGYIWEINSESQGTPDQIRDVVSLIETNNIPALFVETSVDKRSMETVSKETQVPIAGTIFTDSLGKPGEDGDTYLKMMKWNTETIINGLQE</sequence>
<feature type="signal peptide" evidence="6">
    <location>
        <begin position="1"/>
        <end position="22"/>
    </location>
</feature>
<evidence type="ECO:0000256" key="3">
    <source>
        <dbReference type="ARBA" id="ARBA00022723"/>
    </source>
</evidence>
<comment type="subcellular location">
    <subcellularLocation>
        <location evidence="1">Cell envelope</location>
    </subcellularLocation>
</comment>
<proteinExistence type="inferred from homology"/>
<evidence type="ECO:0000313" key="7">
    <source>
        <dbReference type="EMBL" id="KSU86682.1"/>
    </source>
</evidence>
<dbReference type="PANTHER" id="PTHR42953:SF1">
    <property type="entry name" value="METAL-BINDING PROTEIN HI_0362-RELATED"/>
    <property type="match status" value="1"/>
</dbReference>
<dbReference type="RefSeq" id="WP_025909690.1">
    <property type="nucleotide sequence ID" value="NZ_KQ758686.1"/>
</dbReference>
<dbReference type="Pfam" id="PF01297">
    <property type="entry name" value="ZnuA"/>
    <property type="match status" value="1"/>
</dbReference>
<keyword evidence="3" id="KW-0479">Metal-binding</keyword>
<keyword evidence="8" id="KW-1185">Reference proteome</keyword>
<comment type="similarity">
    <text evidence="5">Belongs to the bacterial solute-binding protein 9 family.</text>
</comment>
<dbReference type="PROSITE" id="PS51257">
    <property type="entry name" value="PROKAR_LIPOPROTEIN"/>
    <property type="match status" value="1"/>
</dbReference>
<dbReference type="InterPro" id="IPR050492">
    <property type="entry name" value="Bact_metal-bind_prot9"/>
</dbReference>
<dbReference type="InterPro" id="IPR006127">
    <property type="entry name" value="ZnuA-like"/>
</dbReference>
<evidence type="ECO:0000256" key="2">
    <source>
        <dbReference type="ARBA" id="ARBA00022448"/>
    </source>
</evidence>
<dbReference type="AlphaFoldDB" id="A0A0V8JI79"/>
<dbReference type="PRINTS" id="PR00691">
    <property type="entry name" value="ADHESINB"/>
</dbReference>
<dbReference type="GO" id="GO:0030313">
    <property type="term" value="C:cell envelope"/>
    <property type="evidence" value="ECO:0007669"/>
    <property type="project" value="UniProtKB-SubCell"/>
</dbReference>
<name>A0A0V8JI79_9BACI</name>
<evidence type="ECO:0000313" key="8">
    <source>
        <dbReference type="Proteomes" id="UP000053681"/>
    </source>
</evidence>
<comment type="caution">
    <text evidence="7">The sequence shown here is derived from an EMBL/GenBank/DDBJ whole genome shotgun (WGS) entry which is preliminary data.</text>
</comment>
<keyword evidence="4 6" id="KW-0732">Signal</keyword>
<dbReference type="PANTHER" id="PTHR42953">
    <property type="entry name" value="HIGH-AFFINITY ZINC UPTAKE SYSTEM PROTEIN ZNUA-RELATED"/>
    <property type="match status" value="1"/>
</dbReference>
<dbReference type="GO" id="GO:0030001">
    <property type="term" value="P:metal ion transport"/>
    <property type="evidence" value="ECO:0007669"/>
    <property type="project" value="InterPro"/>
</dbReference>
<evidence type="ECO:0000256" key="1">
    <source>
        <dbReference type="ARBA" id="ARBA00004196"/>
    </source>
</evidence>
<gene>
    <name evidence="7" type="ORF">AS180_17240</name>
</gene>
<dbReference type="InterPro" id="IPR006129">
    <property type="entry name" value="AdhesinB"/>
</dbReference>
<evidence type="ECO:0000256" key="6">
    <source>
        <dbReference type="SAM" id="SignalP"/>
    </source>
</evidence>
<dbReference type="PRINTS" id="PR00690">
    <property type="entry name" value="ADHESNFAMILY"/>
</dbReference>
<keyword evidence="2 5" id="KW-0813">Transport</keyword>